<keyword evidence="2" id="KW-0012">Acyltransferase</keyword>
<evidence type="ECO:0000313" key="3">
    <source>
        <dbReference type="Proteomes" id="UP000193409"/>
    </source>
</evidence>
<dbReference type="InterPro" id="IPR000182">
    <property type="entry name" value="GNAT_dom"/>
</dbReference>
<dbReference type="PROSITE" id="PS51186">
    <property type="entry name" value="GNAT"/>
    <property type="match status" value="1"/>
</dbReference>
<dbReference type="RefSeq" id="WP_085868765.1">
    <property type="nucleotide sequence ID" value="NZ_FWFQ01000014.1"/>
</dbReference>
<dbReference type="OrthoDB" id="9789081at2"/>
<dbReference type="Pfam" id="PF13673">
    <property type="entry name" value="Acetyltransf_10"/>
    <property type="match status" value="1"/>
</dbReference>
<dbReference type="EMBL" id="FWFQ01000014">
    <property type="protein sequence ID" value="SLN43813.1"/>
    <property type="molecule type" value="Genomic_DNA"/>
</dbReference>
<keyword evidence="3" id="KW-1185">Reference proteome</keyword>
<dbReference type="AlphaFoldDB" id="A0A1Y5SRW2"/>
<proteinExistence type="predicted"/>
<sequence>MRHATAADHAALGQVMFAAIHAQGSPYSAAQCAAWLPAPPHGPEWETRLAAQIVLLEDGPEGPQGFVSLTRAGYVDLAFILPQARGTGLFRRLMEGLEREAGRQGITRLTTHASLAAEGPFLALGFTATARERITRADQALERCAMEKRLSAG</sequence>
<dbReference type="InterPro" id="IPR052564">
    <property type="entry name" value="N-acetyltrans/Recomb-assoc"/>
</dbReference>
<dbReference type="GO" id="GO:0016747">
    <property type="term" value="F:acyltransferase activity, transferring groups other than amino-acyl groups"/>
    <property type="evidence" value="ECO:0007669"/>
    <property type="project" value="InterPro"/>
</dbReference>
<dbReference type="Proteomes" id="UP000193409">
    <property type="component" value="Unassembled WGS sequence"/>
</dbReference>
<dbReference type="InterPro" id="IPR016181">
    <property type="entry name" value="Acyl_CoA_acyltransferase"/>
</dbReference>
<evidence type="ECO:0000313" key="2">
    <source>
        <dbReference type="EMBL" id="SLN43813.1"/>
    </source>
</evidence>
<dbReference type="PANTHER" id="PTHR43451:SF1">
    <property type="entry name" value="ACETYLTRANSFERASE"/>
    <property type="match status" value="1"/>
</dbReference>
<dbReference type="CDD" id="cd04301">
    <property type="entry name" value="NAT_SF"/>
    <property type="match status" value="1"/>
</dbReference>
<dbReference type="SUPFAM" id="SSF55729">
    <property type="entry name" value="Acyl-CoA N-acyltransferases (Nat)"/>
    <property type="match status" value="1"/>
</dbReference>
<gene>
    <name evidence="2" type="ORF">PSA7680_02218</name>
</gene>
<accession>A0A1Y5SRW2</accession>
<reference evidence="2 3" key="1">
    <citation type="submission" date="2017-03" db="EMBL/GenBank/DDBJ databases">
        <authorList>
            <person name="Afonso C.L."/>
            <person name="Miller P.J."/>
            <person name="Scott M.A."/>
            <person name="Spackman E."/>
            <person name="Goraichik I."/>
            <person name="Dimitrov K.M."/>
            <person name="Suarez D.L."/>
            <person name="Swayne D.E."/>
        </authorList>
    </citation>
    <scope>NUCLEOTIDE SEQUENCE [LARGE SCALE GENOMIC DNA]</scope>
    <source>
        <strain evidence="2 3">CECT 7680</strain>
    </source>
</reference>
<evidence type="ECO:0000259" key="1">
    <source>
        <dbReference type="PROSITE" id="PS51186"/>
    </source>
</evidence>
<dbReference type="PANTHER" id="PTHR43451">
    <property type="entry name" value="ACETYLTRANSFERASE (GNAT) FAMILY PROTEIN"/>
    <property type="match status" value="1"/>
</dbReference>
<protein>
    <submittedName>
        <fullName evidence="2">Putative acyltransferase</fullName>
    </submittedName>
</protein>
<dbReference type="Gene3D" id="3.40.630.30">
    <property type="match status" value="1"/>
</dbReference>
<keyword evidence="2" id="KW-0808">Transferase</keyword>
<name>A0A1Y5SRW2_9RHOB</name>
<feature type="domain" description="N-acetyltransferase" evidence="1">
    <location>
        <begin position="1"/>
        <end position="151"/>
    </location>
</feature>
<organism evidence="2 3">
    <name type="scientific">Pseudoruegeria aquimaris</name>
    <dbReference type="NCBI Taxonomy" id="393663"/>
    <lineage>
        <taxon>Bacteria</taxon>
        <taxon>Pseudomonadati</taxon>
        <taxon>Pseudomonadota</taxon>
        <taxon>Alphaproteobacteria</taxon>
        <taxon>Rhodobacterales</taxon>
        <taxon>Roseobacteraceae</taxon>
        <taxon>Pseudoruegeria</taxon>
    </lineage>
</organism>